<dbReference type="AlphaFoldDB" id="J9D0H7"/>
<feature type="transmembrane region" description="Helical" evidence="7">
    <location>
        <begin position="12"/>
        <end position="35"/>
    </location>
</feature>
<evidence type="ECO:0000256" key="7">
    <source>
        <dbReference type="SAM" id="Phobius"/>
    </source>
</evidence>
<proteinExistence type="inferred from homology"/>
<dbReference type="NCBIfam" id="TIGR00706">
    <property type="entry name" value="SppA_dom"/>
    <property type="match status" value="1"/>
</dbReference>
<protein>
    <submittedName>
        <fullName evidence="9">Signal peptide peptidase SppA, 67K type</fullName>
    </submittedName>
</protein>
<keyword evidence="7" id="KW-0812">Transmembrane</keyword>
<feature type="domain" description="Peptidase S49" evidence="8">
    <location>
        <begin position="375"/>
        <end position="531"/>
    </location>
</feature>
<feature type="domain" description="Peptidase S49" evidence="8">
    <location>
        <begin position="122"/>
        <end position="275"/>
    </location>
</feature>
<dbReference type="Gene3D" id="6.20.330.10">
    <property type="match status" value="1"/>
</dbReference>
<dbReference type="InterPro" id="IPR004634">
    <property type="entry name" value="Pept_S49_pIV"/>
</dbReference>
<name>J9D0H7_9ZZZZ</name>
<dbReference type="GO" id="GO:0006465">
    <property type="term" value="P:signal peptide processing"/>
    <property type="evidence" value="ECO:0007669"/>
    <property type="project" value="InterPro"/>
</dbReference>
<dbReference type="PANTHER" id="PTHR33209">
    <property type="entry name" value="PROTEASE 4"/>
    <property type="match status" value="1"/>
</dbReference>
<evidence type="ECO:0000259" key="8">
    <source>
        <dbReference type="Pfam" id="PF01343"/>
    </source>
</evidence>
<dbReference type="InterPro" id="IPR029045">
    <property type="entry name" value="ClpP/crotonase-like_dom_sf"/>
</dbReference>
<keyword evidence="3" id="KW-0645">Protease</keyword>
<dbReference type="GO" id="GO:0016020">
    <property type="term" value="C:membrane"/>
    <property type="evidence" value="ECO:0007669"/>
    <property type="project" value="UniProtKB-SubCell"/>
</dbReference>
<dbReference type="EMBL" id="AMCI01001283">
    <property type="protein sequence ID" value="EJX06041.1"/>
    <property type="molecule type" value="Genomic_DNA"/>
</dbReference>
<dbReference type="InterPro" id="IPR047217">
    <property type="entry name" value="S49_SppA_67K_type_N"/>
</dbReference>
<keyword evidence="6 7" id="KW-0472">Membrane</keyword>
<evidence type="ECO:0000256" key="3">
    <source>
        <dbReference type="ARBA" id="ARBA00022670"/>
    </source>
</evidence>
<reference evidence="9" key="1">
    <citation type="journal article" date="2012" name="PLoS ONE">
        <title>Gene sets for utilization of primary and secondary nutrition supplies in the distal gut of endangered iberian lynx.</title>
        <authorList>
            <person name="Alcaide M."/>
            <person name="Messina E."/>
            <person name="Richter M."/>
            <person name="Bargiela R."/>
            <person name="Peplies J."/>
            <person name="Huws S.A."/>
            <person name="Newbold C.J."/>
            <person name="Golyshin P.N."/>
            <person name="Simon M.A."/>
            <person name="Lopez G."/>
            <person name="Yakimov M.M."/>
            <person name="Ferrer M."/>
        </authorList>
    </citation>
    <scope>NUCLEOTIDE SEQUENCE</scope>
</reference>
<keyword evidence="4" id="KW-0378">Hydrolase</keyword>
<keyword evidence="7" id="KW-1133">Transmembrane helix</keyword>
<evidence type="ECO:0000256" key="4">
    <source>
        <dbReference type="ARBA" id="ARBA00022801"/>
    </source>
</evidence>
<dbReference type="Gene3D" id="3.90.226.10">
    <property type="entry name" value="2-enoyl-CoA Hydratase, Chain A, domain 1"/>
    <property type="match status" value="2"/>
</dbReference>
<dbReference type="InterPro" id="IPR004635">
    <property type="entry name" value="Pept_S49_SppA"/>
</dbReference>
<accession>J9D0H7</accession>
<dbReference type="Pfam" id="PF01343">
    <property type="entry name" value="Peptidase_S49"/>
    <property type="match status" value="2"/>
</dbReference>
<dbReference type="CDD" id="cd07018">
    <property type="entry name" value="S49_SppA_67K_type"/>
    <property type="match status" value="1"/>
</dbReference>
<comment type="caution">
    <text evidence="9">The sequence shown here is derived from an EMBL/GenBank/DDBJ whole genome shotgun (WGS) entry which is preliminary data.</text>
</comment>
<organism evidence="9">
    <name type="scientific">gut metagenome</name>
    <dbReference type="NCBI Taxonomy" id="749906"/>
    <lineage>
        <taxon>unclassified sequences</taxon>
        <taxon>metagenomes</taxon>
        <taxon>organismal metagenomes</taxon>
    </lineage>
</organism>
<dbReference type="GO" id="GO:0008236">
    <property type="term" value="F:serine-type peptidase activity"/>
    <property type="evidence" value="ECO:0007669"/>
    <property type="project" value="UniProtKB-KW"/>
</dbReference>
<dbReference type="InterPro" id="IPR002142">
    <property type="entry name" value="Peptidase_S49"/>
</dbReference>
<gene>
    <name evidence="9" type="ORF">EVA_05856</name>
</gene>
<evidence type="ECO:0000256" key="6">
    <source>
        <dbReference type="ARBA" id="ARBA00023136"/>
    </source>
</evidence>
<keyword evidence="5" id="KW-0720">Serine protease</keyword>
<evidence type="ECO:0000256" key="2">
    <source>
        <dbReference type="ARBA" id="ARBA00008683"/>
    </source>
</evidence>
<dbReference type="PANTHER" id="PTHR33209:SF1">
    <property type="entry name" value="PEPTIDASE S49 DOMAIN-CONTAINING PROTEIN"/>
    <property type="match status" value="1"/>
</dbReference>
<dbReference type="SUPFAM" id="SSF52096">
    <property type="entry name" value="ClpP/crotonase"/>
    <property type="match status" value="2"/>
</dbReference>
<dbReference type="PIRSF" id="PIRSF001217">
    <property type="entry name" value="Protease_4_SppA"/>
    <property type="match status" value="1"/>
</dbReference>
<evidence type="ECO:0000313" key="9">
    <source>
        <dbReference type="EMBL" id="EJX06041.1"/>
    </source>
</evidence>
<dbReference type="InterPro" id="IPR047272">
    <property type="entry name" value="S49_SppA_C"/>
</dbReference>
<evidence type="ECO:0000256" key="5">
    <source>
        <dbReference type="ARBA" id="ARBA00022825"/>
    </source>
</evidence>
<comment type="similarity">
    <text evidence="2">Belongs to the peptidase S49 family.</text>
</comment>
<dbReference type="NCBIfam" id="TIGR00705">
    <property type="entry name" value="SppA_67K"/>
    <property type="match status" value="1"/>
</dbReference>
<comment type="subcellular location">
    <subcellularLocation>
        <location evidence="1">Membrane</location>
    </subcellularLocation>
</comment>
<sequence>MKDFLKYTLASLLGVLLAGIIGIVLGILSLAGLIATSETPTVIKEPSVFVLDFQGTLQERTTDNPLQQLWGQENQVYGLDDILASIRKAQENELIKGIYLQPSYLTTSFASLEEIRQALLQFKESGKFVVAYADQYSQGMYYLASVADQVIVNPQGSIGWHGLTSQPIFFKDLLKKAGIDVQVFKVGTYKSAVEPFIATEMSEANREQVTVYLNSIWNRLVQDVATSRQRTPTELNDCANRFMDLTQASAYIQAGLADTLMYKDEVLAYLKQLNGQDEKEELRTLFLEDMKNLPSTTKTLPTDPAIAIYYAAGDIVDSATPSFNPSETVIDGQKVTRDLRKLREDDRIKAVVLRVNSPGGSAYASEQIWREVVRLKEKKPVVVSMGDYAASGGYYISCAANRIFADPTTLTGSIGIFGLIPSGEKLFEDKLGLHFDVVKTNDMADMGAGIGMLGIRPFNAQEQAVLQRHVNQGYELFVKRCAEGRNLPIEAIQKIAEGRVWTGETAQQIGLVDELGGIDKAVEAARQLAGLDQYRVLHRPESNNVLMEYLNNPQKHAVNAQLRNYLGSFYPCLQALEHLKGGQQPLQTRLPFEPNLQ</sequence>
<dbReference type="CDD" id="cd07023">
    <property type="entry name" value="S49_Sppa_N_C"/>
    <property type="match status" value="1"/>
</dbReference>
<evidence type="ECO:0000256" key="1">
    <source>
        <dbReference type="ARBA" id="ARBA00004370"/>
    </source>
</evidence>